<proteinExistence type="predicted"/>
<dbReference type="InParanoid" id="A0A059CGD8"/>
<gene>
    <name evidence="1" type="ORF">EUGRSUZ_D01845</name>
</gene>
<evidence type="ECO:0000313" key="1">
    <source>
        <dbReference type="EMBL" id="KCW77518.1"/>
    </source>
</evidence>
<name>A0A059CGD8_EUCGR</name>
<reference evidence="1" key="1">
    <citation type="submission" date="2013-07" db="EMBL/GenBank/DDBJ databases">
        <title>The genome of Eucalyptus grandis.</title>
        <authorList>
            <person name="Schmutz J."/>
            <person name="Hayes R."/>
            <person name="Myburg A."/>
            <person name="Tuskan G."/>
            <person name="Grattapaglia D."/>
            <person name="Rokhsar D.S."/>
        </authorList>
    </citation>
    <scope>NUCLEOTIDE SEQUENCE</scope>
    <source>
        <tissue evidence="1">Leaf extractions</tissue>
    </source>
</reference>
<accession>A0A059CGD8</accession>
<dbReference type="Gramene" id="KCW77518">
    <property type="protein sequence ID" value="KCW77518"/>
    <property type="gene ID" value="EUGRSUZ_D01845"/>
</dbReference>
<organism evidence="1">
    <name type="scientific">Eucalyptus grandis</name>
    <name type="common">Flooded gum</name>
    <dbReference type="NCBI Taxonomy" id="71139"/>
    <lineage>
        <taxon>Eukaryota</taxon>
        <taxon>Viridiplantae</taxon>
        <taxon>Streptophyta</taxon>
        <taxon>Embryophyta</taxon>
        <taxon>Tracheophyta</taxon>
        <taxon>Spermatophyta</taxon>
        <taxon>Magnoliopsida</taxon>
        <taxon>eudicotyledons</taxon>
        <taxon>Gunneridae</taxon>
        <taxon>Pentapetalae</taxon>
        <taxon>rosids</taxon>
        <taxon>malvids</taxon>
        <taxon>Myrtales</taxon>
        <taxon>Myrtaceae</taxon>
        <taxon>Myrtoideae</taxon>
        <taxon>Eucalypteae</taxon>
        <taxon>Eucalyptus</taxon>
    </lineage>
</organism>
<dbReference type="EMBL" id="KK198756">
    <property type="protein sequence ID" value="KCW77518.1"/>
    <property type="molecule type" value="Genomic_DNA"/>
</dbReference>
<dbReference type="AlphaFoldDB" id="A0A059CGD8"/>
<protein>
    <submittedName>
        <fullName evidence="1">Uncharacterized protein</fullName>
    </submittedName>
</protein>
<sequence length="74" mass="8408">MTEILWVGTRALKIINIICENTQQQDNSPNELIKQIQEISSPSNSITGIILTPSIRQVASRLQEIKTPFVYRLI</sequence>